<feature type="non-terminal residue" evidence="1">
    <location>
        <position position="103"/>
    </location>
</feature>
<accession>X0V2T2</accession>
<protein>
    <recommendedName>
        <fullName evidence="2">B12-binding domain-containing protein</fullName>
    </recommendedName>
</protein>
<proteinExistence type="predicted"/>
<dbReference type="AlphaFoldDB" id="X0V2T2"/>
<gene>
    <name evidence="1" type="ORF">S01H1_38519</name>
</gene>
<reference evidence="1" key="1">
    <citation type="journal article" date="2014" name="Front. Microbiol.">
        <title>High frequency of phylogenetically diverse reductive dehalogenase-homologous genes in deep subseafloor sedimentary metagenomes.</title>
        <authorList>
            <person name="Kawai M."/>
            <person name="Futagami T."/>
            <person name="Toyoda A."/>
            <person name="Takaki Y."/>
            <person name="Nishi S."/>
            <person name="Hori S."/>
            <person name="Arai W."/>
            <person name="Tsubouchi T."/>
            <person name="Morono Y."/>
            <person name="Uchiyama I."/>
            <person name="Ito T."/>
            <person name="Fujiyama A."/>
            <person name="Inagaki F."/>
            <person name="Takami H."/>
        </authorList>
    </citation>
    <scope>NUCLEOTIDE SEQUENCE</scope>
    <source>
        <strain evidence="1">Expedition CK06-06</strain>
    </source>
</reference>
<dbReference type="EMBL" id="BARS01024255">
    <property type="protein sequence ID" value="GAG05727.1"/>
    <property type="molecule type" value="Genomic_DNA"/>
</dbReference>
<evidence type="ECO:0008006" key="2">
    <source>
        <dbReference type="Google" id="ProtNLM"/>
    </source>
</evidence>
<evidence type="ECO:0000313" key="1">
    <source>
        <dbReference type="EMBL" id="GAG05727.1"/>
    </source>
</evidence>
<comment type="caution">
    <text evidence="1">The sequence shown here is derived from an EMBL/GenBank/DDBJ whole genome shotgun (WGS) entry which is preliminary data.</text>
</comment>
<name>X0V2T2_9ZZZZ</name>
<dbReference type="Gene3D" id="3.40.50.280">
    <property type="entry name" value="Cobalamin-binding domain"/>
    <property type="match status" value="1"/>
</dbReference>
<sequence length="103" mass="11630">MKKNLVILFYPKTEKENVSKNIPLALLKLGSELKGAGFDVAVIDERFEENYKDYLKDILNKAIFFGVSAMTGYQIYGGLKASSFVKKINRNLTVVWGGWHPSI</sequence>
<organism evidence="1">
    <name type="scientific">marine sediment metagenome</name>
    <dbReference type="NCBI Taxonomy" id="412755"/>
    <lineage>
        <taxon>unclassified sequences</taxon>
        <taxon>metagenomes</taxon>
        <taxon>ecological metagenomes</taxon>
    </lineage>
</organism>